<dbReference type="Gene3D" id="1.20.5.1030">
    <property type="entry name" value="Preprotein translocase secy subunit"/>
    <property type="match status" value="1"/>
</dbReference>
<dbReference type="GO" id="GO:0008320">
    <property type="term" value="F:protein transmembrane transporter activity"/>
    <property type="evidence" value="ECO:0007669"/>
    <property type="project" value="UniProtKB-UniRule"/>
</dbReference>
<keyword evidence="6 9" id="KW-1133">Transmembrane helix</keyword>
<keyword evidence="8 9" id="KW-0472">Membrane</keyword>
<organism evidence="10 11">
    <name type="scientific">Alysiella crassa</name>
    <dbReference type="NCBI Taxonomy" id="153491"/>
    <lineage>
        <taxon>Bacteria</taxon>
        <taxon>Pseudomonadati</taxon>
        <taxon>Pseudomonadota</taxon>
        <taxon>Betaproteobacteria</taxon>
        <taxon>Neisseriales</taxon>
        <taxon>Neisseriaceae</taxon>
        <taxon>Alysiella</taxon>
    </lineage>
</organism>
<gene>
    <name evidence="9" type="primary">secE</name>
    <name evidence="10" type="ORF">NCTC10283_00646</name>
</gene>
<dbReference type="GO" id="GO:0009306">
    <property type="term" value="P:protein secretion"/>
    <property type="evidence" value="ECO:0007669"/>
    <property type="project" value="UniProtKB-UniRule"/>
</dbReference>
<dbReference type="InterPro" id="IPR005807">
    <property type="entry name" value="SecE_bac"/>
</dbReference>
<keyword evidence="4 9" id="KW-0812">Transmembrane</keyword>
<name>A0A376BLG2_9NEIS</name>
<dbReference type="NCBIfam" id="TIGR00964">
    <property type="entry name" value="secE_bact"/>
    <property type="match status" value="1"/>
</dbReference>
<evidence type="ECO:0000256" key="8">
    <source>
        <dbReference type="ARBA" id="ARBA00023136"/>
    </source>
</evidence>
<dbReference type="Proteomes" id="UP000254209">
    <property type="component" value="Unassembled WGS sequence"/>
</dbReference>
<proteinExistence type="inferred from homology"/>
<comment type="similarity">
    <text evidence="9">Belongs to the SecE/SEC61-gamma family.</text>
</comment>
<keyword evidence="5 9" id="KW-0653">Protein transport</keyword>
<reference evidence="10 11" key="1">
    <citation type="submission" date="2018-06" db="EMBL/GenBank/DDBJ databases">
        <authorList>
            <consortium name="Pathogen Informatics"/>
            <person name="Doyle S."/>
        </authorList>
    </citation>
    <scope>NUCLEOTIDE SEQUENCE [LARGE SCALE GENOMIC DNA]</scope>
    <source>
        <strain evidence="10 11">NCTC10283</strain>
    </source>
</reference>
<accession>A0A376BLG2</accession>
<evidence type="ECO:0000256" key="1">
    <source>
        <dbReference type="ARBA" id="ARBA00004370"/>
    </source>
</evidence>
<dbReference type="InterPro" id="IPR001901">
    <property type="entry name" value="Translocase_SecE/Sec61-g"/>
</dbReference>
<comment type="subunit">
    <text evidence="9">Component of the Sec protein translocase complex. Heterotrimer consisting of SecY, SecE and SecG subunits. The heterotrimers can form oligomers, although 1 heterotrimer is thought to be able to translocate proteins. Interacts with the ribosome. Interacts with SecDF, and other proteins may be involved. Interacts with SecA.</text>
</comment>
<comment type="function">
    <text evidence="9">Essential subunit of the Sec protein translocation channel SecYEG. Clamps together the 2 halves of SecY. May contact the channel plug during translocation.</text>
</comment>
<evidence type="ECO:0000256" key="6">
    <source>
        <dbReference type="ARBA" id="ARBA00022989"/>
    </source>
</evidence>
<dbReference type="GO" id="GO:0005886">
    <property type="term" value="C:plasma membrane"/>
    <property type="evidence" value="ECO:0007669"/>
    <property type="project" value="UniProtKB-SubCell"/>
</dbReference>
<evidence type="ECO:0000256" key="5">
    <source>
        <dbReference type="ARBA" id="ARBA00022927"/>
    </source>
</evidence>
<keyword evidence="3 9" id="KW-1003">Cell membrane</keyword>
<dbReference type="InterPro" id="IPR038379">
    <property type="entry name" value="SecE_sf"/>
</dbReference>
<evidence type="ECO:0000256" key="7">
    <source>
        <dbReference type="ARBA" id="ARBA00023010"/>
    </source>
</evidence>
<sequence>MSQELEHEKQGGFKLFRYIKESTVEFKKVVWLKRPDAVRMTGFVLAFATVFGVFIYGVDSVISLLFNFILVK</sequence>
<dbReference type="PANTHER" id="PTHR33910">
    <property type="entry name" value="PROTEIN TRANSLOCASE SUBUNIT SECE"/>
    <property type="match status" value="1"/>
</dbReference>
<protein>
    <recommendedName>
        <fullName evidence="9">Protein translocase subunit SecE</fullName>
    </recommendedName>
</protein>
<dbReference type="RefSeq" id="WP_051968582.1">
    <property type="nucleotide sequence ID" value="NZ_CP091519.2"/>
</dbReference>
<evidence type="ECO:0000256" key="9">
    <source>
        <dbReference type="HAMAP-Rule" id="MF_00422"/>
    </source>
</evidence>
<keyword evidence="11" id="KW-1185">Reference proteome</keyword>
<evidence type="ECO:0000313" key="10">
    <source>
        <dbReference type="EMBL" id="SSY70549.1"/>
    </source>
</evidence>
<dbReference type="HAMAP" id="MF_00422">
    <property type="entry name" value="SecE"/>
    <property type="match status" value="1"/>
</dbReference>
<feature type="transmembrane region" description="Helical" evidence="9">
    <location>
        <begin position="43"/>
        <end position="70"/>
    </location>
</feature>
<dbReference type="Pfam" id="PF00584">
    <property type="entry name" value="SecE"/>
    <property type="match status" value="1"/>
</dbReference>
<dbReference type="GO" id="GO:0006605">
    <property type="term" value="P:protein targeting"/>
    <property type="evidence" value="ECO:0007669"/>
    <property type="project" value="UniProtKB-UniRule"/>
</dbReference>
<comment type="subcellular location">
    <subcellularLocation>
        <location evidence="9">Cell membrane</location>
        <topology evidence="9">Single-pass membrane protein</topology>
    </subcellularLocation>
    <subcellularLocation>
        <location evidence="1">Membrane</location>
    </subcellularLocation>
</comment>
<keyword evidence="2 9" id="KW-0813">Transport</keyword>
<evidence type="ECO:0000313" key="11">
    <source>
        <dbReference type="Proteomes" id="UP000254209"/>
    </source>
</evidence>
<evidence type="ECO:0000256" key="3">
    <source>
        <dbReference type="ARBA" id="ARBA00022475"/>
    </source>
</evidence>
<dbReference type="STRING" id="1120980.GCA_000745955_02060"/>
<evidence type="ECO:0000256" key="4">
    <source>
        <dbReference type="ARBA" id="ARBA00022692"/>
    </source>
</evidence>
<dbReference type="AlphaFoldDB" id="A0A376BLG2"/>
<evidence type="ECO:0000256" key="2">
    <source>
        <dbReference type="ARBA" id="ARBA00022448"/>
    </source>
</evidence>
<dbReference type="OrthoDB" id="9806365at2"/>
<dbReference type="EMBL" id="UFSO01000002">
    <property type="protein sequence ID" value="SSY70549.1"/>
    <property type="molecule type" value="Genomic_DNA"/>
</dbReference>
<dbReference type="GO" id="GO:0043952">
    <property type="term" value="P:protein transport by the Sec complex"/>
    <property type="evidence" value="ECO:0007669"/>
    <property type="project" value="UniProtKB-UniRule"/>
</dbReference>
<keyword evidence="7 9" id="KW-0811">Translocation</keyword>
<dbReference type="PANTHER" id="PTHR33910:SF1">
    <property type="entry name" value="PROTEIN TRANSLOCASE SUBUNIT SECE"/>
    <property type="match status" value="1"/>
</dbReference>
<dbReference type="GO" id="GO:0065002">
    <property type="term" value="P:intracellular protein transmembrane transport"/>
    <property type="evidence" value="ECO:0007669"/>
    <property type="project" value="UniProtKB-UniRule"/>
</dbReference>